<keyword evidence="3" id="KW-1185">Reference proteome</keyword>
<evidence type="ECO:0000313" key="2">
    <source>
        <dbReference type="EMBL" id="WOK94292.1"/>
    </source>
</evidence>
<protein>
    <recommendedName>
        <fullName evidence="4">Plastid movement impaired 2</fullName>
    </recommendedName>
</protein>
<dbReference type="Pfam" id="PF14009">
    <property type="entry name" value="PADRE"/>
    <property type="match status" value="1"/>
</dbReference>
<evidence type="ECO:0000256" key="1">
    <source>
        <dbReference type="SAM" id="MobiDB-lite"/>
    </source>
</evidence>
<sequence length="202" mass="22327">MGNSLSGKKRIIKVMKVDGTALKLKPPAQAESVLKDHKGHNLFEAEEVKRLGLQARPLHPEAPLLAGKIYFLVELPRVPDQRVPRRAWSGALNLSAKERLESLRLARRSMSDIARSSSDATVEAEEAKDGSVRLKMRLPRAQVERLVQESKDAGEVAEKIMKLCAAAKEQKVSPGPTMPTARTGGKEKRARFAEMPDEIIAY</sequence>
<feature type="region of interest" description="Disordered" evidence="1">
    <location>
        <begin position="168"/>
        <end position="190"/>
    </location>
</feature>
<proteinExistence type="predicted"/>
<organism evidence="2 3">
    <name type="scientific">Canna indica</name>
    <name type="common">Indian-shot</name>
    <dbReference type="NCBI Taxonomy" id="4628"/>
    <lineage>
        <taxon>Eukaryota</taxon>
        <taxon>Viridiplantae</taxon>
        <taxon>Streptophyta</taxon>
        <taxon>Embryophyta</taxon>
        <taxon>Tracheophyta</taxon>
        <taxon>Spermatophyta</taxon>
        <taxon>Magnoliopsida</taxon>
        <taxon>Liliopsida</taxon>
        <taxon>Zingiberales</taxon>
        <taxon>Cannaceae</taxon>
        <taxon>Canna</taxon>
    </lineage>
</organism>
<dbReference type="PANTHER" id="PTHR33148">
    <property type="entry name" value="PLASTID MOVEMENT IMPAIRED PROTEIN-RELATED"/>
    <property type="match status" value="1"/>
</dbReference>
<name>A0AAQ3JSE5_9LILI</name>
<accession>A0AAQ3JSE5</accession>
<dbReference type="Proteomes" id="UP001327560">
    <property type="component" value="Chromosome 1"/>
</dbReference>
<dbReference type="PANTHER" id="PTHR33148:SF3">
    <property type="entry name" value="DUF4228 DOMAIN PROTEIN"/>
    <property type="match status" value="1"/>
</dbReference>
<reference evidence="2 3" key="1">
    <citation type="submission" date="2023-10" db="EMBL/GenBank/DDBJ databases">
        <title>Chromosome-scale genome assembly provides insights into flower coloration mechanisms of Canna indica.</title>
        <authorList>
            <person name="Li C."/>
        </authorList>
    </citation>
    <scope>NUCLEOTIDE SEQUENCE [LARGE SCALE GENOMIC DNA]</scope>
    <source>
        <tissue evidence="2">Flower</tissue>
    </source>
</reference>
<evidence type="ECO:0000313" key="3">
    <source>
        <dbReference type="Proteomes" id="UP001327560"/>
    </source>
</evidence>
<evidence type="ECO:0008006" key="4">
    <source>
        <dbReference type="Google" id="ProtNLM"/>
    </source>
</evidence>
<dbReference type="EMBL" id="CP136890">
    <property type="protein sequence ID" value="WOK94292.1"/>
    <property type="molecule type" value="Genomic_DNA"/>
</dbReference>
<dbReference type="AlphaFoldDB" id="A0AAQ3JSE5"/>
<gene>
    <name evidence="2" type="ORF">Cni_G02994</name>
</gene>
<dbReference type="InterPro" id="IPR025322">
    <property type="entry name" value="PADRE_dom"/>
</dbReference>